<comment type="caution">
    <text evidence="2">The sequence shown here is derived from an EMBL/GenBank/DDBJ whole genome shotgun (WGS) entry which is preliminary data.</text>
</comment>
<dbReference type="Pfam" id="PF13930">
    <property type="entry name" value="Endonuclea_NS_2"/>
    <property type="match status" value="1"/>
</dbReference>
<protein>
    <recommendedName>
        <fullName evidence="1">Type VII secretion system protein EssD-like domain-containing protein</fullName>
    </recommendedName>
</protein>
<dbReference type="InterPro" id="IPR044929">
    <property type="entry name" value="DNA/RNA_non-sp_Endonuclease_sf"/>
</dbReference>
<dbReference type="Proteomes" id="UP000095464">
    <property type="component" value="Unassembled WGS sequence"/>
</dbReference>
<evidence type="ECO:0000313" key="2">
    <source>
        <dbReference type="EMBL" id="OEK58867.1"/>
    </source>
</evidence>
<name>A0AAP7IFD1_9STAP</name>
<dbReference type="InterPro" id="IPR044927">
    <property type="entry name" value="Endonuclea_NS_2"/>
</dbReference>
<dbReference type="RefSeq" id="WP_069854267.1">
    <property type="nucleotide sequence ID" value="NZ_LNPX01000004.1"/>
</dbReference>
<gene>
    <name evidence="2" type="ORF">ASS94_00670</name>
</gene>
<proteinExistence type="predicted"/>
<evidence type="ECO:0000313" key="3">
    <source>
        <dbReference type="Proteomes" id="UP000095464"/>
    </source>
</evidence>
<evidence type="ECO:0000259" key="1">
    <source>
        <dbReference type="Pfam" id="PF13930"/>
    </source>
</evidence>
<dbReference type="AlphaFoldDB" id="A0AAP7IFD1"/>
<reference evidence="3" key="1">
    <citation type="submission" date="2015-11" db="EMBL/GenBank/DDBJ databases">
        <title>Genomic diversity of Staphylococcus saprophyticus strains from urinary tract infections, animal surfaces, and fermented foods.</title>
        <authorList>
            <person name="Wolfe B.E."/>
        </authorList>
    </citation>
    <scope>NUCLEOTIDE SEQUENCE [LARGE SCALE GENOMIC DNA]</scope>
    <source>
        <strain evidence="3">738_7</strain>
    </source>
</reference>
<organism evidence="2 3">
    <name type="scientific">Staphylococcus equorum</name>
    <dbReference type="NCBI Taxonomy" id="246432"/>
    <lineage>
        <taxon>Bacteria</taxon>
        <taxon>Bacillati</taxon>
        <taxon>Bacillota</taxon>
        <taxon>Bacilli</taxon>
        <taxon>Bacillales</taxon>
        <taxon>Staphylococcaceae</taxon>
        <taxon>Staphylococcus</taxon>
    </lineage>
</organism>
<accession>A0AAP7IFD1</accession>
<feature type="domain" description="Type VII secretion system protein EssD-like" evidence="1">
    <location>
        <begin position="166"/>
        <end position="258"/>
    </location>
</feature>
<sequence>MKKGLSLIGVLVVGAFLYFSNDSNIGLSDFINSDKTENIETSEEDKALIDITYNKDKHPENYVELNDNKTSLNEEDEAMLNEKGTNKAWQDYDNLDELGRSQTSTGLVTNKVVTQRSSKYMKDNGILYDNEKIYERPSFPSYVHVSGEYSDGWFDNATQRWKGETSNNAQTNLGTYDGWLYNKSHTLGWSLGGDMETHNVTLGTRSQNVGSGQDGGMGYAESEVRDAVQENKEAKIYYQADPIYNASELVPRGTHVRAYSVNDNGETLNLNVWVFNEQDGVDLDYQTGTWQEV</sequence>
<dbReference type="EMBL" id="LNPX01000004">
    <property type="protein sequence ID" value="OEK58867.1"/>
    <property type="molecule type" value="Genomic_DNA"/>
</dbReference>
<dbReference type="Gene3D" id="3.40.570.10">
    <property type="entry name" value="Extracellular Endonuclease, subunit A"/>
    <property type="match status" value="1"/>
</dbReference>